<accession>A0A8S9PJH7</accession>
<feature type="compositionally biased region" description="Acidic residues" evidence="1">
    <location>
        <begin position="109"/>
        <end position="131"/>
    </location>
</feature>
<evidence type="ECO:0000313" key="2">
    <source>
        <dbReference type="EMBL" id="KAF3522977.1"/>
    </source>
</evidence>
<feature type="compositionally biased region" description="Basic and acidic residues" evidence="1">
    <location>
        <begin position="93"/>
        <end position="103"/>
    </location>
</feature>
<dbReference type="Proteomes" id="UP000712600">
    <property type="component" value="Unassembled WGS sequence"/>
</dbReference>
<feature type="region of interest" description="Disordered" evidence="1">
    <location>
        <begin position="264"/>
        <end position="286"/>
    </location>
</feature>
<comment type="caution">
    <text evidence="2">The sequence shown here is derived from an EMBL/GenBank/DDBJ whole genome shotgun (WGS) entry which is preliminary data.</text>
</comment>
<evidence type="ECO:0000256" key="1">
    <source>
        <dbReference type="SAM" id="MobiDB-lite"/>
    </source>
</evidence>
<feature type="region of interest" description="Disordered" evidence="1">
    <location>
        <begin position="1"/>
        <end position="190"/>
    </location>
</feature>
<organism evidence="2 3">
    <name type="scientific">Brassica cretica</name>
    <name type="common">Mustard</name>
    <dbReference type="NCBI Taxonomy" id="69181"/>
    <lineage>
        <taxon>Eukaryota</taxon>
        <taxon>Viridiplantae</taxon>
        <taxon>Streptophyta</taxon>
        <taxon>Embryophyta</taxon>
        <taxon>Tracheophyta</taxon>
        <taxon>Spermatophyta</taxon>
        <taxon>Magnoliopsida</taxon>
        <taxon>eudicotyledons</taxon>
        <taxon>Gunneridae</taxon>
        <taxon>Pentapetalae</taxon>
        <taxon>rosids</taxon>
        <taxon>malvids</taxon>
        <taxon>Brassicales</taxon>
        <taxon>Brassicaceae</taxon>
        <taxon>Brassiceae</taxon>
        <taxon>Brassica</taxon>
    </lineage>
</organism>
<evidence type="ECO:0000313" key="3">
    <source>
        <dbReference type="Proteomes" id="UP000712600"/>
    </source>
</evidence>
<proteinExistence type="predicted"/>
<feature type="compositionally biased region" description="Polar residues" evidence="1">
    <location>
        <begin position="1"/>
        <end position="14"/>
    </location>
</feature>
<gene>
    <name evidence="2" type="ORF">F2Q69_00048712</name>
</gene>
<feature type="compositionally biased region" description="Low complexity" evidence="1">
    <location>
        <begin position="31"/>
        <end position="41"/>
    </location>
</feature>
<feature type="compositionally biased region" description="Polar residues" evidence="1">
    <location>
        <begin position="147"/>
        <end position="180"/>
    </location>
</feature>
<dbReference type="EMBL" id="QGKX02001347">
    <property type="protein sequence ID" value="KAF3522977.1"/>
    <property type="molecule type" value="Genomic_DNA"/>
</dbReference>
<name>A0A8S9PJH7_BRACR</name>
<feature type="compositionally biased region" description="Basic and acidic residues" evidence="1">
    <location>
        <begin position="276"/>
        <end position="286"/>
    </location>
</feature>
<dbReference type="AlphaFoldDB" id="A0A8S9PJH7"/>
<feature type="compositionally biased region" description="Basic residues" evidence="1">
    <location>
        <begin position="67"/>
        <end position="77"/>
    </location>
</feature>
<feature type="compositionally biased region" description="Polar residues" evidence="1">
    <location>
        <begin position="83"/>
        <end position="92"/>
    </location>
</feature>
<protein>
    <submittedName>
        <fullName evidence="2">Uncharacterized protein</fullName>
    </submittedName>
</protein>
<reference evidence="2" key="1">
    <citation type="submission" date="2019-12" db="EMBL/GenBank/DDBJ databases">
        <title>Genome sequencing and annotation of Brassica cretica.</title>
        <authorList>
            <person name="Studholme D.J."/>
            <person name="Sarris P."/>
        </authorList>
    </citation>
    <scope>NUCLEOTIDE SEQUENCE</scope>
    <source>
        <strain evidence="2">PFS-109/04</strain>
        <tissue evidence="2">Leaf</tissue>
    </source>
</reference>
<sequence length="286" mass="31455">MLMNKSTSAVGKSSNPPPLNLVDYSDDEEQTTPQQSQTSQPLSKDLHTAAEQLDSESDAKSEPVRLTMKKKNVKKGRSKETSETIPQGADTTKASKENRKKAIEVSSGESEEEDDSKNTDSEEAEEVDAENVEPPVSVKEKEKNRKAPSSATQSNPVRKSTRKTSASGIKSQGKAKTTSGAERLAKQRYASFASREIISERSVDLSSEDTWGYLTLPGEMTRGSEVIVTVRGQKYEFSTAMIDQYFDVSPLQGEELEVEEIMDEVNSDEQGNTGDEEPHDKFSVSM</sequence>